<keyword evidence="2 7" id="KW-0728">SH3 domain</keyword>
<dbReference type="STRING" id="307972.A0A2G8JI63"/>
<evidence type="ECO:0000256" key="3">
    <source>
        <dbReference type="ARBA" id="ARBA00022692"/>
    </source>
</evidence>
<feature type="compositionally biased region" description="Acidic residues" evidence="8">
    <location>
        <begin position="713"/>
        <end position="722"/>
    </location>
</feature>
<keyword evidence="4" id="KW-0106">Calcium</keyword>
<evidence type="ECO:0000256" key="8">
    <source>
        <dbReference type="SAM" id="MobiDB-lite"/>
    </source>
</evidence>
<evidence type="ECO:0000256" key="2">
    <source>
        <dbReference type="ARBA" id="ARBA00022443"/>
    </source>
</evidence>
<dbReference type="InterPro" id="IPR011992">
    <property type="entry name" value="EF-hand-dom_pair"/>
</dbReference>
<name>A0A2G8JI63_STIJA</name>
<feature type="compositionally biased region" description="Low complexity" evidence="8">
    <location>
        <begin position="652"/>
        <end position="673"/>
    </location>
</feature>
<dbReference type="GO" id="GO:0016020">
    <property type="term" value="C:membrane"/>
    <property type="evidence" value="ECO:0007669"/>
    <property type="project" value="UniProtKB-SubCell"/>
</dbReference>
<feature type="compositionally biased region" description="Polar residues" evidence="8">
    <location>
        <begin position="573"/>
        <end position="605"/>
    </location>
</feature>
<organism evidence="11 12">
    <name type="scientific">Stichopus japonicus</name>
    <name type="common">Sea cucumber</name>
    <dbReference type="NCBI Taxonomy" id="307972"/>
    <lineage>
        <taxon>Eukaryota</taxon>
        <taxon>Metazoa</taxon>
        <taxon>Echinodermata</taxon>
        <taxon>Eleutherozoa</taxon>
        <taxon>Echinozoa</taxon>
        <taxon>Holothuroidea</taxon>
        <taxon>Aspidochirotacea</taxon>
        <taxon>Aspidochirotida</taxon>
        <taxon>Stichopodidae</taxon>
        <taxon>Apostichopus</taxon>
    </lineage>
</organism>
<feature type="domain" description="SH3" evidence="10">
    <location>
        <begin position="494"/>
        <end position="552"/>
    </location>
</feature>
<feature type="region of interest" description="Disordered" evidence="8">
    <location>
        <begin position="546"/>
        <end position="620"/>
    </location>
</feature>
<sequence length="815" mass="92655">MDPLFEEFAKKHVKEERSRERAELAKAWNLLDPLGKGSLPITDERFLKLFKILKPSNTEEMNMQLINYLDSNNDGQIDSLEWTIRLNETLSFEFEVEDFRTDQCGPKWMRAVGSFAQKIVRSDVFSKVILILIILHCALFCLLWHGIPDAVSLGIQIAKTVILVVFMVEIVLSVFGECLNLLHIIEVLDIVLILVAMAANIAWYLCPDEFRGVCNVISGLAVAFRVGFNSLQTKKTVIMFFTKIFPVMSDLIILILIIGYFYAVLGWESFSHIKPNLSYEADHYNYECGLGFDTFACSLLIVFQIVTTSNWHEIMNSAMLSTSSWSCIYFVTCFLVINMVVMNLFVAIAIEAFNKLGKEKELETGNTETENQEQPEETTIADSAKHFLNNLFESSKAEQSKERIQRAGGSPRMRRPSRVSMTMQHVPLPGLVFEDLPPHRLAPISAHPHSLQKQEKVEEEDEPEEDEDLSHLTPQERKKKLMKKKLERKRRKKKALQTIVVTTAFRATKDQEISLNVGEQVEILQKQEEWWEGQIAGRRGWFPSSHVKEVKKSTQPVKTRHMSLDREGRPAWENSQTGSDRSQSVVQKPTYDKTPSTDTLNTSLGSTGGRSSKPKLKLRSSGNWRKEILGDITVINPQELKELNKILKAQHSISSTSKLKSSGSLRKSASISESIEEEPEPEVSPRSHPRPSHPLDQRCYHPSFDRAPTLPLLEEEEEEEEDAKQPPPDTLTVEQPSLPPELKKKRNKEQNKSGEMPSWMAKFVETNNLSITTDVKFDDDGKQTKDEQKQDEDGTIESIKSQSIPGIVIEEDTPV</sequence>
<dbReference type="Gene3D" id="1.20.120.350">
    <property type="entry name" value="Voltage-gated potassium channels. Chain C"/>
    <property type="match status" value="1"/>
</dbReference>
<feature type="compositionally biased region" description="Basic and acidic residues" evidence="8">
    <location>
        <begin position="395"/>
        <end position="405"/>
    </location>
</feature>
<feature type="region of interest" description="Disordered" evidence="8">
    <location>
        <begin position="395"/>
        <end position="418"/>
    </location>
</feature>
<dbReference type="Proteomes" id="UP000230750">
    <property type="component" value="Unassembled WGS sequence"/>
</dbReference>
<dbReference type="PROSITE" id="PS50002">
    <property type="entry name" value="SH3"/>
    <property type="match status" value="1"/>
</dbReference>
<evidence type="ECO:0000256" key="1">
    <source>
        <dbReference type="ARBA" id="ARBA00004141"/>
    </source>
</evidence>
<evidence type="ECO:0000256" key="6">
    <source>
        <dbReference type="ARBA" id="ARBA00023136"/>
    </source>
</evidence>
<evidence type="ECO:0000256" key="9">
    <source>
        <dbReference type="SAM" id="Phobius"/>
    </source>
</evidence>
<feature type="compositionally biased region" description="Basic residues" evidence="8">
    <location>
        <begin position="477"/>
        <end position="493"/>
    </location>
</feature>
<reference evidence="11 12" key="1">
    <citation type="journal article" date="2017" name="PLoS Biol.">
        <title>The sea cucumber genome provides insights into morphological evolution and visceral regeneration.</title>
        <authorList>
            <person name="Zhang X."/>
            <person name="Sun L."/>
            <person name="Yuan J."/>
            <person name="Sun Y."/>
            <person name="Gao Y."/>
            <person name="Zhang L."/>
            <person name="Li S."/>
            <person name="Dai H."/>
            <person name="Hamel J.F."/>
            <person name="Liu C."/>
            <person name="Yu Y."/>
            <person name="Liu S."/>
            <person name="Lin W."/>
            <person name="Guo K."/>
            <person name="Jin S."/>
            <person name="Xu P."/>
            <person name="Storey K.B."/>
            <person name="Huan P."/>
            <person name="Zhang T."/>
            <person name="Zhou Y."/>
            <person name="Zhang J."/>
            <person name="Lin C."/>
            <person name="Li X."/>
            <person name="Xing L."/>
            <person name="Huo D."/>
            <person name="Sun M."/>
            <person name="Wang L."/>
            <person name="Mercier A."/>
            <person name="Li F."/>
            <person name="Yang H."/>
            <person name="Xiang J."/>
        </authorList>
    </citation>
    <scope>NUCLEOTIDE SEQUENCE [LARGE SCALE GENOMIC DNA]</scope>
    <source>
        <strain evidence="11">Shaxun</strain>
        <tissue evidence="11">Muscle</tissue>
    </source>
</reference>
<evidence type="ECO:0000313" key="12">
    <source>
        <dbReference type="Proteomes" id="UP000230750"/>
    </source>
</evidence>
<feature type="transmembrane region" description="Helical" evidence="9">
    <location>
        <begin position="128"/>
        <end position="147"/>
    </location>
</feature>
<protein>
    <submittedName>
        <fullName evidence="11">Putative two pore calcium channel protein 1 isoform X2</fullName>
    </submittedName>
</protein>
<dbReference type="Pfam" id="PF07653">
    <property type="entry name" value="SH3_2"/>
    <property type="match status" value="1"/>
</dbReference>
<keyword evidence="6 9" id="KW-0472">Membrane</keyword>
<dbReference type="InterPro" id="IPR018247">
    <property type="entry name" value="EF_Hand_1_Ca_BS"/>
</dbReference>
<dbReference type="PANTHER" id="PTHR46726">
    <property type="entry name" value="TWO PORE CHANNEL 3"/>
    <property type="match status" value="1"/>
</dbReference>
<feature type="transmembrane region" description="Helical" evidence="9">
    <location>
        <begin position="153"/>
        <end position="175"/>
    </location>
</feature>
<keyword evidence="3 9" id="KW-0812">Transmembrane</keyword>
<dbReference type="PROSITE" id="PS00018">
    <property type="entry name" value="EF_HAND_1"/>
    <property type="match status" value="1"/>
</dbReference>
<feature type="transmembrane region" description="Helical" evidence="9">
    <location>
        <begin position="327"/>
        <end position="350"/>
    </location>
</feature>
<feature type="region of interest" description="Disordered" evidence="8">
    <location>
        <begin position="651"/>
        <end position="815"/>
    </location>
</feature>
<dbReference type="SUPFAM" id="SSF47473">
    <property type="entry name" value="EF-hand"/>
    <property type="match status" value="1"/>
</dbReference>
<evidence type="ECO:0000259" key="10">
    <source>
        <dbReference type="PROSITE" id="PS50002"/>
    </source>
</evidence>
<gene>
    <name evidence="11" type="ORF">BSL78_27745</name>
</gene>
<dbReference type="SUPFAM" id="SSF81324">
    <property type="entry name" value="Voltage-gated potassium channels"/>
    <property type="match status" value="1"/>
</dbReference>
<comment type="caution">
    <text evidence="11">The sequence shown here is derived from an EMBL/GenBank/DDBJ whole genome shotgun (WGS) entry which is preliminary data.</text>
</comment>
<dbReference type="OrthoDB" id="5985075at2759"/>
<comment type="subcellular location">
    <subcellularLocation>
        <location evidence="1">Membrane</location>
        <topology evidence="1">Multi-pass membrane protein</topology>
    </subcellularLocation>
</comment>
<accession>A0A2G8JI63</accession>
<feature type="compositionally biased region" description="Acidic residues" evidence="8">
    <location>
        <begin position="457"/>
        <end position="468"/>
    </location>
</feature>
<keyword evidence="12" id="KW-1185">Reference proteome</keyword>
<dbReference type="Gene3D" id="1.10.238.10">
    <property type="entry name" value="EF-hand"/>
    <property type="match status" value="1"/>
</dbReference>
<dbReference type="Pfam" id="PF00520">
    <property type="entry name" value="Ion_trans"/>
    <property type="match status" value="1"/>
</dbReference>
<dbReference type="SUPFAM" id="SSF50044">
    <property type="entry name" value="SH3-domain"/>
    <property type="match status" value="1"/>
</dbReference>
<dbReference type="InterPro" id="IPR001452">
    <property type="entry name" value="SH3_domain"/>
</dbReference>
<dbReference type="EMBL" id="MRZV01001904">
    <property type="protein sequence ID" value="PIK35433.1"/>
    <property type="molecule type" value="Genomic_DNA"/>
</dbReference>
<evidence type="ECO:0000256" key="7">
    <source>
        <dbReference type="PROSITE-ProRule" id="PRU00192"/>
    </source>
</evidence>
<dbReference type="SMART" id="SM00326">
    <property type="entry name" value="SH3"/>
    <property type="match status" value="1"/>
</dbReference>
<dbReference type="PANTHER" id="PTHR46726:SF2">
    <property type="entry name" value="SH3 DOMAIN-CONTAINING PROTEIN"/>
    <property type="match status" value="1"/>
</dbReference>
<dbReference type="Gene3D" id="1.10.287.70">
    <property type="match status" value="1"/>
</dbReference>
<dbReference type="InterPro" id="IPR005821">
    <property type="entry name" value="Ion_trans_dom"/>
</dbReference>
<keyword evidence="5 9" id="KW-1133">Transmembrane helix</keyword>
<evidence type="ECO:0000313" key="11">
    <source>
        <dbReference type="EMBL" id="PIK35433.1"/>
    </source>
</evidence>
<feature type="region of interest" description="Disordered" evidence="8">
    <location>
        <begin position="440"/>
        <end position="493"/>
    </location>
</feature>
<dbReference type="Gene3D" id="2.30.30.40">
    <property type="entry name" value="SH3 Domains"/>
    <property type="match status" value="1"/>
</dbReference>
<feature type="transmembrane region" description="Helical" evidence="9">
    <location>
        <begin position="210"/>
        <end position="228"/>
    </location>
</feature>
<proteinExistence type="predicted"/>
<evidence type="ECO:0000256" key="5">
    <source>
        <dbReference type="ARBA" id="ARBA00022989"/>
    </source>
</evidence>
<dbReference type="GO" id="GO:0005216">
    <property type="term" value="F:monoatomic ion channel activity"/>
    <property type="evidence" value="ECO:0007669"/>
    <property type="project" value="InterPro"/>
</dbReference>
<feature type="compositionally biased region" description="Basic and acidic residues" evidence="8">
    <location>
        <begin position="775"/>
        <end position="792"/>
    </location>
</feature>
<feature type="transmembrane region" description="Helical" evidence="9">
    <location>
        <begin position="283"/>
        <end position="306"/>
    </location>
</feature>
<evidence type="ECO:0000256" key="4">
    <source>
        <dbReference type="ARBA" id="ARBA00022837"/>
    </source>
</evidence>
<feature type="transmembrane region" description="Helical" evidence="9">
    <location>
        <begin position="240"/>
        <end position="263"/>
    </location>
</feature>
<dbReference type="InterPro" id="IPR036028">
    <property type="entry name" value="SH3-like_dom_sf"/>
</dbReference>
<dbReference type="AlphaFoldDB" id="A0A2G8JI63"/>
<dbReference type="InterPro" id="IPR027359">
    <property type="entry name" value="Volt_channel_dom_sf"/>
</dbReference>
<feature type="transmembrane region" description="Helical" evidence="9">
    <location>
        <begin position="187"/>
        <end position="204"/>
    </location>
</feature>